<evidence type="ECO:0000259" key="1">
    <source>
        <dbReference type="PROSITE" id="PS51725"/>
    </source>
</evidence>
<name>A0A8H9FVA1_9MICO</name>
<dbReference type="InterPro" id="IPR050744">
    <property type="entry name" value="AI-2_Isomerase_LsrG"/>
</dbReference>
<dbReference type="AlphaFoldDB" id="A0A8H9FVA1"/>
<proteinExistence type="predicted"/>
<comment type="caution">
    <text evidence="2">The sequence shown here is derived from an EMBL/GenBank/DDBJ whole genome shotgun (WGS) entry which is preliminary data.</text>
</comment>
<evidence type="ECO:0000313" key="2">
    <source>
        <dbReference type="EMBL" id="GGB85404.1"/>
    </source>
</evidence>
<accession>A0A8H9FVA1</accession>
<dbReference type="SUPFAM" id="SSF54909">
    <property type="entry name" value="Dimeric alpha+beta barrel"/>
    <property type="match status" value="1"/>
</dbReference>
<reference evidence="2" key="2">
    <citation type="submission" date="2020-09" db="EMBL/GenBank/DDBJ databases">
        <authorList>
            <person name="Sun Q."/>
            <person name="Zhou Y."/>
        </authorList>
    </citation>
    <scope>NUCLEOTIDE SEQUENCE</scope>
    <source>
        <strain evidence="2">CGMCC 1.10749</strain>
    </source>
</reference>
<dbReference type="GO" id="GO:0016491">
    <property type="term" value="F:oxidoreductase activity"/>
    <property type="evidence" value="ECO:0007669"/>
    <property type="project" value="TreeGrafter"/>
</dbReference>
<protein>
    <recommendedName>
        <fullName evidence="1">ABM domain-containing protein</fullName>
    </recommendedName>
</protein>
<sequence>MISLVVRLDVIPERREEFLEAITANAASTFADEPGCLRFDVCRSQSDPDHFVLYEIYRDEAALAAHREAPHFGRWREAVARTVVPGSQVNTITELVVAHRETDKAEVAS</sequence>
<dbReference type="GO" id="GO:0005829">
    <property type="term" value="C:cytosol"/>
    <property type="evidence" value="ECO:0007669"/>
    <property type="project" value="TreeGrafter"/>
</dbReference>
<dbReference type="Pfam" id="PF03992">
    <property type="entry name" value="ABM"/>
    <property type="match status" value="1"/>
</dbReference>
<dbReference type="Proteomes" id="UP000628079">
    <property type="component" value="Unassembled WGS sequence"/>
</dbReference>
<gene>
    <name evidence="2" type="ORF">GCM10011314_26390</name>
</gene>
<organism evidence="2 3">
    <name type="scientific">Knoellia flava</name>
    <dbReference type="NCBI Taxonomy" id="913969"/>
    <lineage>
        <taxon>Bacteria</taxon>
        <taxon>Bacillati</taxon>
        <taxon>Actinomycetota</taxon>
        <taxon>Actinomycetes</taxon>
        <taxon>Micrococcales</taxon>
        <taxon>Intrasporangiaceae</taxon>
        <taxon>Knoellia</taxon>
    </lineage>
</organism>
<dbReference type="Gene3D" id="3.30.70.100">
    <property type="match status" value="1"/>
</dbReference>
<dbReference type="EMBL" id="BMEA01000002">
    <property type="protein sequence ID" value="GGB85404.1"/>
    <property type="molecule type" value="Genomic_DNA"/>
</dbReference>
<dbReference type="InterPro" id="IPR011008">
    <property type="entry name" value="Dimeric_a/b-barrel"/>
</dbReference>
<evidence type="ECO:0000313" key="3">
    <source>
        <dbReference type="Proteomes" id="UP000628079"/>
    </source>
</evidence>
<reference evidence="2" key="1">
    <citation type="journal article" date="2014" name="Int. J. Syst. Evol. Microbiol.">
        <title>Complete genome sequence of Corynebacterium casei LMG S-19264T (=DSM 44701T), isolated from a smear-ripened cheese.</title>
        <authorList>
            <consortium name="US DOE Joint Genome Institute (JGI-PGF)"/>
            <person name="Walter F."/>
            <person name="Albersmeier A."/>
            <person name="Kalinowski J."/>
            <person name="Ruckert C."/>
        </authorList>
    </citation>
    <scope>NUCLEOTIDE SEQUENCE</scope>
    <source>
        <strain evidence="2">CGMCC 1.10749</strain>
    </source>
</reference>
<dbReference type="InterPro" id="IPR007138">
    <property type="entry name" value="ABM_dom"/>
</dbReference>
<dbReference type="PANTHER" id="PTHR33336">
    <property type="entry name" value="QUINOL MONOOXYGENASE YGIN-RELATED"/>
    <property type="match status" value="1"/>
</dbReference>
<dbReference type="PROSITE" id="PS51725">
    <property type="entry name" value="ABM"/>
    <property type="match status" value="1"/>
</dbReference>
<dbReference type="RefSeq" id="WP_035950934.1">
    <property type="nucleotide sequence ID" value="NZ_BMEA01000002.1"/>
</dbReference>
<feature type="domain" description="ABM" evidence="1">
    <location>
        <begin position="2"/>
        <end position="92"/>
    </location>
</feature>
<dbReference type="PANTHER" id="PTHR33336:SF1">
    <property type="entry name" value="(4S)-4-HYDROXY-5-PHOSPHONOOXYPENTANE-2,3-DIONE ISOMERASE"/>
    <property type="match status" value="1"/>
</dbReference>